<dbReference type="AlphaFoldDB" id="A0A3D0WE58"/>
<protein>
    <submittedName>
        <fullName evidence="1">Glycoside hydrolase 68 family protein</fullName>
    </submittedName>
</protein>
<dbReference type="InterPro" id="IPR023296">
    <property type="entry name" value="Glyco_hydro_beta-prop_sf"/>
</dbReference>
<dbReference type="Gene3D" id="2.115.10.20">
    <property type="entry name" value="Glycosyl hydrolase domain, family 43"/>
    <property type="match status" value="1"/>
</dbReference>
<evidence type="ECO:0000313" key="2">
    <source>
        <dbReference type="Proteomes" id="UP000262699"/>
    </source>
</evidence>
<evidence type="ECO:0000313" key="1">
    <source>
        <dbReference type="EMBL" id="HCB76829.1"/>
    </source>
</evidence>
<reference evidence="1 2" key="1">
    <citation type="journal article" date="2018" name="Nat. Biotechnol.">
        <title>A standardized bacterial taxonomy based on genome phylogeny substantially revises the tree of life.</title>
        <authorList>
            <person name="Parks D.H."/>
            <person name="Chuvochina M."/>
            <person name="Waite D.W."/>
            <person name="Rinke C."/>
            <person name="Skarshewski A."/>
            <person name="Chaumeil P.A."/>
            <person name="Hugenholtz P."/>
        </authorList>
    </citation>
    <scope>NUCLEOTIDE SEQUENCE [LARGE SCALE GENOMIC DNA]</scope>
    <source>
        <strain evidence="1">UBA9015</strain>
    </source>
</reference>
<proteinExistence type="predicted"/>
<dbReference type="GO" id="GO:0016787">
    <property type="term" value="F:hydrolase activity"/>
    <property type="evidence" value="ECO:0007669"/>
    <property type="project" value="UniProtKB-KW"/>
</dbReference>
<keyword evidence="1" id="KW-0378">Hydrolase</keyword>
<organism evidence="1 2">
    <name type="scientific">Sphingomonas bacterium</name>
    <dbReference type="NCBI Taxonomy" id="1895847"/>
    <lineage>
        <taxon>Bacteria</taxon>
        <taxon>Pseudomonadati</taxon>
        <taxon>Pseudomonadota</taxon>
        <taxon>Alphaproteobacteria</taxon>
        <taxon>Sphingomonadales</taxon>
        <taxon>Sphingomonadaceae</taxon>
        <taxon>Sphingomonas</taxon>
    </lineage>
</organism>
<sequence length="100" mass="11019">MAVIVVGEDMTVARTHPLAGVWSADAARLAAAQPGAAIAPFAELSRDPGRPDLDLWDMWHLTEADGSTVFDGGRSWWFFLATPRFPDPEARHDHARIRLL</sequence>
<dbReference type="Proteomes" id="UP000262699">
    <property type="component" value="Unassembled WGS sequence"/>
</dbReference>
<comment type="caution">
    <text evidence="1">The sequence shown here is derived from an EMBL/GenBank/DDBJ whole genome shotgun (WGS) entry which is preliminary data.</text>
</comment>
<dbReference type="EMBL" id="DOYJ01000328">
    <property type="protein sequence ID" value="HCB76829.1"/>
    <property type="molecule type" value="Genomic_DNA"/>
</dbReference>
<feature type="non-terminal residue" evidence="1">
    <location>
        <position position="100"/>
    </location>
</feature>
<accession>A0A3D0WE58</accession>
<name>A0A3D0WE58_9SPHN</name>
<gene>
    <name evidence="1" type="ORF">DEP91_11770</name>
</gene>